<name>A0ABD5V6C6_9EURY</name>
<accession>A0ABD5V6C6</accession>
<dbReference type="AlphaFoldDB" id="A0ABD5V6C6"/>
<evidence type="ECO:0000313" key="2">
    <source>
        <dbReference type="Proteomes" id="UP001596312"/>
    </source>
</evidence>
<dbReference type="SUPFAM" id="SSF53649">
    <property type="entry name" value="Alkaline phosphatase-like"/>
    <property type="match status" value="1"/>
</dbReference>
<dbReference type="Gene3D" id="3.40.720.10">
    <property type="entry name" value="Alkaline Phosphatase, subunit A"/>
    <property type="match status" value="1"/>
</dbReference>
<gene>
    <name evidence="1" type="ORF">ACFQGH_18380</name>
</gene>
<comment type="caution">
    <text evidence="1">The sequence shown here is derived from an EMBL/GenBank/DDBJ whole genome shotgun (WGS) entry which is preliminary data.</text>
</comment>
<dbReference type="RefSeq" id="WP_340605740.1">
    <property type="nucleotide sequence ID" value="NZ_JBBMXV010000007.1"/>
</dbReference>
<organism evidence="1 2">
    <name type="scientific">Halalkalicoccus tibetensis</name>
    <dbReference type="NCBI Taxonomy" id="175632"/>
    <lineage>
        <taxon>Archaea</taxon>
        <taxon>Methanobacteriati</taxon>
        <taxon>Methanobacteriota</taxon>
        <taxon>Stenosarchaea group</taxon>
        <taxon>Halobacteria</taxon>
        <taxon>Halobacteriales</taxon>
        <taxon>Halococcaceae</taxon>
        <taxon>Halalkalicoccus</taxon>
    </lineage>
</organism>
<dbReference type="EMBL" id="JBHSXQ010000007">
    <property type="protein sequence ID" value="MFC6907152.1"/>
    <property type="molecule type" value="Genomic_DNA"/>
</dbReference>
<sequence length="303" mass="34507">MSLGDWVRVSAEKIRRKGVEGVRDVAYDLYTGLWWLGWPIPRGTNVYEREWDVLVILDACRVDLLRSVSNEYEFLDTVDRMESVGSMSKEWMAKTFTDEYAPEVANTAYITSNVFSERLLSSDQFQQLDEVWRYGWDETHGTVLPRPVTDRAIQTARETDPDRMIIHYVQPHHPFIGLDRSFDAEPFGPALSDTVVDALRKNKIDFETFWAAYQDNLRCVLDDVDLLLSNIDAERVAITADHGDGLGEWGIYDHPVGCLHPAIRTVPWTQTTATDHGTYDPELTSTENSAEVEARLQALGYVG</sequence>
<dbReference type="Proteomes" id="UP001596312">
    <property type="component" value="Unassembled WGS sequence"/>
</dbReference>
<proteinExistence type="predicted"/>
<keyword evidence="2" id="KW-1185">Reference proteome</keyword>
<evidence type="ECO:0000313" key="1">
    <source>
        <dbReference type="EMBL" id="MFC6907152.1"/>
    </source>
</evidence>
<evidence type="ECO:0008006" key="3">
    <source>
        <dbReference type="Google" id="ProtNLM"/>
    </source>
</evidence>
<protein>
    <recommendedName>
        <fullName evidence="3">Sulfatase</fullName>
    </recommendedName>
</protein>
<dbReference type="InterPro" id="IPR017850">
    <property type="entry name" value="Alkaline_phosphatase_core_sf"/>
</dbReference>
<reference evidence="1 2" key="1">
    <citation type="journal article" date="2019" name="Int. J. Syst. Evol. Microbiol.">
        <title>The Global Catalogue of Microorganisms (GCM) 10K type strain sequencing project: providing services to taxonomists for standard genome sequencing and annotation.</title>
        <authorList>
            <consortium name="The Broad Institute Genomics Platform"/>
            <consortium name="The Broad Institute Genome Sequencing Center for Infectious Disease"/>
            <person name="Wu L."/>
            <person name="Ma J."/>
        </authorList>
    </citation>
    <scope>NUCLEOTIDE SEQUENCE [LARGE SCALE GENOMIC DNA]</scope>
    <source>
        <strain evidence="1 2">CGMCC 1.3240</strain>
    </source>
</reference>